<dbReference type="eggNOG" id="COG4424">
    <property type="taxonomic scope" value="Bacteria"/>
</dbReference>
<accession>Q1AUP8</accession>
<evidence type="ECO:0000313" key="2">
    <source>
        <dbReference type="Proteomes" id="UP000006637"/>
    </source>
</evidence>
<dbReference type="PANTHER" id="PTHR10704">
    <property type="entry name" value="CARBOHYDRATE SULFOTRANSFERASE"/>
    <property type="match status" value="1"/>
</dbReference>
<keyword evidence="2" id="KW-1185">Reference proteome</keyword>
<dbReference type="SUPFAM" id="SSF52540">
    <property type="entry name" value="P-loop containing nucleoside triphosphate hydrolases"/>
    <property type="match status" value="1"/>
</dbReference>
<gene>
    <name evidence="1" type="ordered locus">Rxyl_1933</name>
</gene>
<evidence type="ECO:0000313" key="1">
    <source>
        <dbReference type="EMBL" id="ABG04880.1"/>
    </source>
</evidence>
<dbReference type="GO" id="GO:0006044">
    <property type="term" value="P:N-acetylglucosamine metabolic process"/>
    <property type="evidence" value="ECO:0007669"/>
    <property type="project" value="TreeGrafter"/>
</dbReference>
<dbReference type="PANTHER" id="PTHR10704:SF44">
    <property type="entry name" value="LD35051P-RELATED"/>
    <property type="match status" value="1"/>
</dbReference>
<dbReference type="InterPro" id="IPR027417">
    <property type="entry name" value="P-loop_NTPase"/>
</dbReference>
<dbReference type="InterPro" id="IPR051135">
    <property type="entry name" value="Gal/GlcNAc/GalNAc_ST"/>
</dbReference>
<sequence>MANLDGPVTVLYVIGNGRSGSTLLDVVLGNHPLIESTGERVHLTRTGWVSRRATEAADERKRRVPLCSCGGRIDVLYAGEDEVCPFWKRVREEWELRAGAGDIERYPGLQETFERHRRWPRLLRERRNPSPEFRAYARLTRALFKAIRAASGKPVIVDSSKSPPCAFPLALVPGIDLRAIHLVRDVRGVISSRRKAFKKNVLAGIEWDHEPHPVWHSAWWSSLRWSAINLEAEMVCRWLGPGRATRLRYEDFLSDPEGSLRRVGSLAGLDLSGLARAVASGEAMRVGHDVGGNRLRMSGSVRLRPEAGSWEGSLSPAERRLALRLAGPLMRRYGYAGRGAGERPARA</sequence>
<dbReference type="GO" id="GO:0001517">
    <property type="term" value="F:N-acetylglucosamine 6-O-sulfotransferase activity"/>
    <property type="evidence" value="ECO:0007669"/>
    <property type="project" value="TreeGrafter"/>
</dbReference>
<keyword evidence="1" id="KW-0808">Transferase</keyword>
<dbReference type="STRING" id="266117.Rxyl_1933"/>
<reference evidence="1 2" key="1">
    <citation type="submission" date="2006-06" db="EMBL/GenBank/DDBJ databases">
        <title>Complete sequence of Rubrobacter xylanophilus DSM 9941.</title>
        <authorList>
            <consortium name="US DOE Joint Genome Institute"/>
            <person name="Copeland A."/>
            <person name="Lucas S."/>
            <person name="Lapidus A."/>
            <person name="Barry K."/>
            <person name="Detter J.C."/>
            <person name="Glavina del Rio T."/>
            <person name="Hammon N."/>
            <person name="Israni S."/>
            <person name="Dalin E."/>
            <person name="Tice H."/>
            <person name="Pitluck S."/>
            <person name="Munk A.C."/>
            <person name="Brettin T."/>
            <person name="Bruce D."/>
            <person name="Han C."/>
            <person name="Tapia R."/>
            <person name="Gilna P."/>
            <person name="Schmutz J."/>
            <person name="Larimer F."/>
            <person name="Land M."/>
            <person name="Hauser L."/>
            <person name="Kyrpides N."/>
            <person name="Lykidis A."/>
            <person name="da Costa M.S."/>
            <person name="Rainey F.A."/>
            <person name="Empadinhas N."/>
            <person name="Jolivet E."/>
            <person name="Battista J.R."/>
            <person name="Richardson P."/>
        </authorList>
    </citation>
    <scope>NUCLEOTIDE SEQUENCE [LARGE SCALE GENOMIC DNA]</scope>
    <source>
        <strain evidence="2">DSM 9941 / NBRC 16129 / PRD-1</strain>
    </source>
</reference>
<dbReference type="Gene3D" id="3.40.50.300">
    <property type="entry name" value="P-loop containing nucleotide triphosphate hydrolases"/>
    <property type="match status" value="1"/>
</dbReference>
<dbReference type="Pfam" id="PF13469">
    <property type="entry name" value="Sulfotransfer_3"/>
    <property type="match status" value="1"/>
</dbReference>
<name>Q1AUP8_RUBXD</name>
<dbReference type="AlphaFoldDB" id="Q1AUP8"/>
<proteinExistence type="predicted"/>
<dbReference type="RefSeq" id="WP_011564895.1">
    <property type="nucleotide sequence ID" value="NC_008148.1"/>
</dbReference>
<dbReference type="HOGENOM" id="CLU_064720_0_0_11"/>
<organism evidence="1 2">
    <name type="scientific">Rubrobacter xylanophilus (strain DSM 9941 / JCM 11954 / NBRC 16129 / PRD-1)</name>
    <dbReference type="NCBI Taxonomy" id="266117"/>
    <lineage>
        <taxon>Bacteria</taxon>
        <taxon>Bacillati</taxon>
        <taxon>Actinomycetota</taxon>
        <taxon>Rubrobacteria</taxon>
        <taxon>Rubrobacterales</taxon>
        <taxon>Rubrobacteraceae</taxon>
        <taxon>Rubrobacter</taxon>
    </lineage>
</organism>
<dbReference type="Proteomes" id="UP000006637">
    <property type="component" value="Chromosome"/>
</dbReference>
<dbReference type="GO" id="GO:0006790">
    <property type="term" value="P:sulfur compound metabolic process"/>
    <property type="evidence" value="ECO:0007669"/>
    <property type="project" value="TreeGrafter"/>
</dbReference>
<dbReference type="KEGG" id="rxy:Rxyl_1933"/>
<dbReference type="PhylomeDB" id="Q1AUP8"/>
<dbReference type="EMBL" id="CP000386">
    <property type="protein sequence ID" value="ABG04880.1"/>
    <property type="molecule type" value="Genomic_DNA"/>
</dbReference>
<protein>
    <submittedName>
        <fullName evidence="1">Sulfotransferase-like protein</fullName>
    </submittedName>
</protein>